<name>A0A2I4DVL9_JUGRE</name>
<dbReference type="OrthoDB" id="1912561at2759"/>
<accession>A0A2I4DVL9</accession>
<organism evidence="1 2">
    <name type="scientific">Juglans regia</name>
    <name type="common">English walnut</name>
    <dbReference type="NCBI Taxonomy" id="51240"/>
    <lineage>
        <taxon>Eukaryota</taxon>
        <taxon>Viridiplantae</taxon>
        <taxon>Streptophyta</taxon>
        <taxon>Embryophyta</taxon>
        <taxon>Tracheophyta</taxon>
        <taxon>Spermatophyta</taxon>
        <taxon>Magnoliopsida</taxon>
        <taxon>eudicotyledons</taxon>
        <taxon>Gunneridae</taxon>
        <taxon>Pentapetalae</taxon>
        <taxon>rosids</taxon>
        <taxon>fabids</taxon>
        <taxon>Fagales</taxon>
        <taxon>Juglandaceae</taxon>
        <taxon>Juglans</taxon>
    </lineage>
</organism>
<dbReference type="RefSeq" id="XP_018811194.2">
    <property type="nucleotide sequence ID" value="XM_018955649.2"/>
</dbReference>
<evidence type="ECO:0000313" key="2">
    <source>
        <dbReference type="RefSeq" id="XP_018811194.2"/>
    </source>
</evidence>
<protein>
    <submittedName>
        <fullName evidence="2">Uncharacterized protein LOC108983873</fullName>
    </submittedName>
</protein>
<dbReference type="PANTHER" id="PTHR47481:SF31">
    <property type="entry name" value="OS01G0873500 PROTEIN"/>
    <property type="match status" value="1"/>
</dbReference>
<dbReference type="Proteomes" id="UP000235220">
    <property type="component" value="Chromosome 2"/>
</dbReference>
<reference evidence="2" key="1">
    <citation type="submission" date="2025-08" db="UniProtKB">
        <authorList>
            <consortium name="RefSeq"/>
        </authorList>
    </citation>
    <scope>IDENTIFICATION</scope>
    <source>
        <tissue evidence="2">Leaves</tissue>
    </source>
</reference>
<dbReference type="AlphaFoldDB" id="A0A2I4DVL9"/>
<keyword evidence="1" id="KW-1185">Reference proteome</keyword>
<gene>
    <name evidence="2" type="primary">LOC108983873</name>
</gene>
<dbReference type="Gramene" id="Jr02_17240_p1">
    <property type="protein sequence ID" value="cds.Jr02_17240_p1"/>
    <property type="gene ID" value="Jr02_17240"/>
</dbReference>
<dbReference type="KEGG" id="jre:108983873"/>
<dbReference type="Pfam" id="PF14223">
    <property type="entry name" value="Retrotran_gag_2"/>
    <property type="match status" value="1"/>
</dbReference>
<proteinExistence type="predicted"/>
<evidence type="ECO:0000313" key="1">
    <source>
        <dbReference type="Proteomes" id="UP000235220"/>
    </source>
</evidence>
<dbReference type="PANTHER" id="PTHR47481">
    <property type="match status" value="1"/>
</dbReference>
<dbReference type="GeneID" id="108983873"/>
<sequence>MTNLLLRYDLMGFIDGTHLCPPADDLEYKAWIYQDRLLLIAIQMDVTGLVGSIVSRCKNVQEAWHKLKTTYANKSNTRMVGLINSLTKVNQEGKNISKFMQSVKTIIGDLAMIGHDLSDGEIVVYTLNGLINGYKELKAALRARESLIFFEEFVEKLLDY</sequence>